<feature type="domain" description="ABC3 transporter permease C-terminal" evidence="12">
    <location>
        <begin position="182"/>
        <end position="302"/>
    </location>
</feature>
<dbReference type="Proteomes" id="UP000177751">
    <property type="component" value="Unassembled WGS sequence"/>
</dbReference>
<proteinExistence type="inferred from homology"/>
<evidence type="ECO:0000256" key="8">
    <source>
        <dbReference type="ARBA" id="ARBA00023136"/>
    </source>
</evidence>
<dbReference type="GO" id="GO:0005886">
    <property type="term" value="C:plasma membrane"/>
    <property type="evidence" value="ECO:0007669"/>
    <property type="project" value="UniProtKB-SubCell"/>
</dbReference>
<dbReference type="Pfam" id="PF18075">
    <property type="entry name" value="FtsX_ECD"/>
    <property type="match status" value="1"/>
</dbReference>
<keyword evidence="9 10" id="KW-0131">Cell cycle</keyword>
<evidence type="ECO:0000256" key="3">
    <source>
        <dbReference type="ARBA" id="ARBA00021907"/>
    </source>
</evidence>
<evidence type="ECO:0000256" key="4">
    <source>
        <dbReference type="ARBA" id="ARBA00022475"/>
    </source>
</evidence>
<keyword evidence="4 10" id="KW-1003">Cell membrane</keyword>
<evidence type="ECO:0000256" key="11">
    <source>
        <dbReference type="SAM" id="Phobius"/>
    </source>
</evidence>
<evidence type="ECO:0000313" key="15">
    <source>
        <dbReference type="Proteomes" id="UP000177751"/>
    </source>
</evidence>
<dbReference type="PANTHER" id="PTHR47755">
    <property type="entry name" value="CELL DIVISION PROTEIN FTSX"/>
    <property type="match status" value="1"/>
</dbReference>
<dbReference type="Gene3D" id="3.30.70.3040">
    <property type="match status" value="1"/>
</dbReference>
<feature type="transmembrane region" description="Helical" evidence="11">
    <location>
        <begin position="222"/>
        <end position="255"/>
    </location>
</feature>
<feature type="transmembrane region" description="Helical" evidence="11">
    <location>
        <begin position="180"/>
        <end position="201"/>
    </location>
</feature>
<evidence type="ECO:0000256" key="9">
    <source>
        <dbReference type="ARBA" id="ARBA00023306"/>
    </source>
</evidence>
<dbReference type="AlphaFoldDB" id="A0A1G2JGS0"/>
<dbReference type="InterPro" id="IPR003838">
    <property type="entry name" value="ABC3_permease_C"/>
</dbReference>
<evidence type="ECO:0000256" key="2">
    <source>
        <dbReference type="ARBA" id="ARBA00007379"/>
    </source>
</evidence>
<dbReference type="PANTHER" id="PTHR47755:SF1">
    <property type="entry name" value="CELL DIVISION PROTEIN FTSX"/>
    <property type="match status" value="1"/>
</dbReference>
<organism evidence="14 15">
    <name type="scientific">Candidatus Staskawiczbacteria bacterium RIFOXYC1_FULL_38_18</name>
    <dbReference type="NCBI Taxonomy" id="1802229"/>
    <lineage>
        <taxon>Bacteria</taxon>
        <taxon>Candidatus Staskawicziibacteriota</taxon>
    </lineage>
</organism>
<keyword evidence="7 11" id="KW-1133">Transmembrane helix</keyword>
<dbReference type="Pfam" id="PF02687">
    <property type="entry name" value="FtsX"/>
    <property type="match status" value="1"/>
</dbReference>
<evidence type="ECO:0000313" key="14">
    <source>
        <dbReference type="EMBL" id="OGZ85570.1"/>
    </source>
</evidence>
<keyword evidence="6 11" id="KW-0812">Transmembrane</keyword>
<comment type="subcellular location">
    <subcellularLocation>
        <location evidence="1">Cell membrane</location>
        <topology evidence="1">Multi-pass membrane protein</topology>
    </subcellularLocation>
</comment>
<name>A0A1G2JGS0_9BACT</name>
<keyword evidence="5 10" id="KW-0132">Cell division</keyword>
<gene>
    <name evidence="14" type="ORF">A2401_02335</name>
</gene>
<feature type="transmembrane region" description="Helical" evidence="11">
    <location>
        <begin position="21"/>
        <end position="43"/>
    </location>
</feature>
<dbReference type="InterPro" id="IPR004513">
    <property type="entry name" value="FtsX"/>
</dbReference>
<protein>
    <recommendedName>
        <fullName evidence="3 10">Cell division protein FtsX</fullName>
    </recommendedName>
</protein>
<keyword evidence="8 10" id="KW-0472">Membrane</keyword>
<accession>A0A1G2JGS0</accession>
<evidence type="ECO:0000256" key="1">
    <source>
        <dbReference type="ARBA" id="ARBA00004651"/>
    </source>
</evidence>
<dbReference type="InterPro" id="IPR040690">
    <property type="entry name" value="FtsX_ECD"/>
</dbReference>
<reference evidence="14 15" key="1">
    <citation type="journal article" date="2016" name="Nat. Commun.">
        <title>Thousands of microbial genomes shed light on interconnected biogeochemical processes in an aquifer system.</title>
        <authorList>
            <person name="Anantharaman K."/>
            <person name="Brown C.T."/>
            <person name="Hug L.A."/>
            <person name="Sharon I."/>
            <person name="Castelle C.J."/>
            <person name="Probst A.J."/>
            <person name="Thomas B.C."/>
            <person name="Singh A."/>
            <person name="Wilkins M.J."/>
            <person name="Karaoz U."/>
            <person name="Brodie E.L."/>
            <person name="Williams K.H."/>
            <person name="Hubbard S.S."/>
            <person name="Banfield J.F."/>
        </authorList>
    </citation>
    <scope>NUCLEOTIDE SEQUENCE [LARGE SCALE GENOMIC DNA]</scope>
</reference>
<comment type="similarity">
    <text evidence="2 10">Belongs to the ABC-4 integral membrane protein family. FtsX subfamily.</text>
</comment>
<feature type="transmembrane region" description="Helical" evidence="11">
    <location>
        <begin position="275"/>
        <end position="298"/>
    </location>
</feature>
<evidence type="ECO:0000256" key="7">
    <source>
        <dbReference type="ARBA" id="ARBA00022989"/>
    </source>
</evidence>
<evidence type="ECO:0000256" key="6">
    <source>
        <dbReference type="ARBA" id="ARBA00022692"/>
    </source>
</evidence>
<dbReference type="STRING" id="1802229.A2401_02335"/>
<comment type="caution">
    <text evidence="14">The sequence shown here is derived from an EMBL/GenBank/DDBJ whole genome shotgun (WGS) entry which is preliminary data.</text>
</comment>
<evidence type="ECO:0000259" key="12">
    <source>
        <dbReference type="Pfam" id="PF02687"/>
    </source>
</evidence>
<dbReference type="EMBL" id="MHPP01000001">
    <property type="protein sequence ID" value="OGZ85570.1"/>
    <property type="molecule type" value="Genomic_DNA"/>
</dbReference>
<dbReference type="GO" id="GO:0051301">
    <property type="term" value="P:cell division"/>
    <property type="evidence" value="ECO:0007669"/>
    <property type="project" value="UniProtKB-KW"/>
</dbReference>
<evidence type="ECO:0000259" key="13">
    <source>
        <dbReference type="Pfam" id="PF18075"/>
    </source>
</evidence>
<evidence type="ECO:0000256" key="5">
    <source>
        <dbReference type="ARBA" id="ARBA00022618"/>
    </source>
</evidence>
<feature type="domain" description="FtsX extracellular" evidence="13">
    <location>
        <begin position="59"/>
        <end position="148"/>
    </location>
</feature>
<dbReference type="PIRSF" id="PIRSF003097">
    <property type="entry name" value="FtsX"/>
    <property type="match status" value="1"/>
</dbReference>
<sequence length="304" mass="33607">MLTNLKRILGFAVNDFNRNKGISVAAIFVLIVMIMLVSGLLFFRGITSYLTSEIKNKIDITAYFVDGTAEADVLGVRDEIIETTPNIKNIEYVSESDALEDFNKKHQNNPVLAKALQEVGGNPFLPSLNITTNGDPLQYEQVANILQTSDFSKLIDKVDFSQKEDTIKKIYSITTNINSVGIFLSIVLTILGIMVVFNTIKLAIDNSKEEIGTMRVVGASDWFIRGPFIICGAIYGFIAFVLCFLISGALAYLLSSYAGALLPGFSLIGYFLTNWWIFVLIQLFFGIGVGVISSFVVVKKYLEI</sequence>
<evidence type="ECO:0000256" key="10">
    <source>
        <dbReference type="PIRNR" id="PIRNR003097"/>
    </source>
</evidence>